<evidence type="ECO:0000313" key="4">
    <source>
        <dbReference type="Proteomes" id="UP000011200"/>
    </source>
</evidence>
<dbReference type="PANTHER" id="PTHR46889:SF5">
    <property type="entry name" value="INTEGRASE PROTEIN"/>
    <property type="match status" value="1"/>
</dbReference>
<dbReference type="EMBL" id="CP027541">
    <property type="protein sequence ID" value="AWT55037.1"/>
    <property type="molecule type" value="Genomic_DNA"/>
</dbReference>
<dbReference type="InterPro" id="IPR048020">
    <property type="entry name" value="Transpos_IS3"/>
</dbReference>
<evidence type="ECO:0000313" key="3">
    <source>
        <dbReference type="EMBL" id="AWT55037.1"/>
    </source>
</evidence>
<feature type="domain" description="Integrase catalytic" evidence="2">
    <location>
        <begin position="99"/>
        <end position="265"/>
    </location>
</feature>
<comment type="function">
    <text evidence="1">Involved in the transposition of the insertion sequence.</text>
</comment>
<dbReference type="InterPro" id="IPR001584">
    <property type="entry name" value="Integrase_cat-core"/>
</dbReference>
<protein>
    <submittedName>
        <fullName evidence="3">IS1137, transposase orfB</fullName>
    </submittedName>
</protein>
<dbReference type="AlphaFoldDB" id="A0A2U9PTE8"/>
<dbReference type="SUPFAM" id="SSF53098">
    <property type="entry name" value="Ribonuclease H-like"/>
    <property type="match status" value="1"/>
</dbReference>
<dbReference type="PROSITE" id="PS50994">
    <property type="entry name" value="INTEGRASE"/>
    <property type="match status" value="1"/>
</dbReference>
<dbReference type="Pfam" id="PF13333">
    <property type="entry name" value="rve_2"/>
    <property type="match status" value="1"/>
</dbReference>
<gene>
    <name evidence="3" type="ORF">D806_040710</name>
</gene>
<name>A0A2U9PTE8_MYCSE</name>
<dbReference type="InterPro" id="IPR050900">
    <property type="entry name" value="Transposase_IS3/IS150/IS904"/>
</dbReference>
<accession>A0A2U9PTE8</accession>
<dbReference type="InterPro" id="IPR012337">
    <property type="entry name" value="RNaseH-like_sf"/>
</dbReference>
<reference evidence="4" key="2">
    <citation type="submission" date="2018-03" db="EMBL/GenBank/DDBJ databases">
        <authorList>
            <person name="Derbyshire K."/>
            <person name="Gray T.A."/>
            <person name="Champion M."/>
        </authorList>
    </citation>
    <scope>NUCLEOTIDE SEQUENCE [LARGE SCALE GENOMIC DNA]</scope>
    <source>
        <strain evidence="4">MKD8</strain>
    </source>
</reference>
<dbReference type="Pfam" id="PF00665">
    <property type="entry name" value="rve"/>
    <property type="match status" value="1"/>
</dbReference>
<dbReference type="GO" id="GO:0003676">
    <property type="term" value="F:nucleic acid binding"/>
    <property type="evidence" value="ECO:0007669"/>
    <property type="project" value="InterPro"/>
</dbReference>
<organism evidence="3 4">
    <name type="scientific">Mycolicibacterium smegmatis (strain MKD8)</name>
    <name type="common">Mycobacterium smegmatis</name>
    <dbReference type="NCBI Taxonomy" id="1214915"/>
    <lineage>
        <taxon>Bacteria</taxon>
        <taxon>Bacillati</taxon>
        <taxon>Actinomycetota</taxon>
        <taxon>Actinomycetes</taxon>
        <taxon>Mycobacteriales</taxon>
        <taxon>Mycobacteriaceae</taxon>
        <taxon>Mycolicibacterium</taxon>
    </lineage>
</organism>
<evidence type="ECO:0000259" key="2">
    <source>
        <dbReference type="PROSITE" id="PS50994"/>
    </source>
</evidence>
<dbReference type="GO" id="GO:0015074">
    <property type="term" value="P:DNA integration"/>
    <property type="evidence" value="ECO:0007669"/>
    <property type="project" value="InterPro"/>
</dbReference>
<dbReference type="Proteomes" id="UP000011200">
    <property type="component" value="Chromosome"/>
</dbReference>
<dbReference type="PANTHER" id="PTHR46889">
    <property type="entry name" value="TRANSPOSASE INSF FOR INSERTION SEQUENCE IS3B-RELATED"/>
    <property type="match status" value="1"/>
</dbReference>
<dbReference type="Pfam" id="PF13276">
    <property type="entry name" value="HTH_21"/>
    <property type="match status" value="1"/>
</dbReference>
<sequence>MAPSTYYDAKTRPPSARAVRDVALTLVLVGLWEDNYRVYGARKLWKAARRAGHDVGRDQVARLMRAAGIEGTRRGKRVKTTRADPTADRHPDLVKRRFVADRPNRLWVTDLTYVPTWAGVAYVCFLIDAYSRMIVGWRVASHMRTTMVLDAIEMARWSRGTMLPGLTCHSDAGSQFTSIRYGERLAEIGAVPSVGTVGDSFDNALAETVNGYYKAELIYGPARSGPWKTVEDVELATLGWVHWHNNNRLHGYLDDLPPAEFEAAFYDAQRSDQPLVEIQ</sequence>
<dbReference type="InterPro" id="IPR036397">
    <property type="entry name" value="RNaseH_sf"/>
</dbReference>
<evidence type="ECO:0000256" key="1">
    <source>
        <dbReference type="ARBA" id="ARBA00002286"/>
    </source>
</evidence>
<reference evidence="3 4" key="1">
    <citation type="journal article" date="2013" name="Genome Announc.">
        <title>Draft genome sequence of MKD8, a conjugal recipient Mycobacterium smegmatis strain.</title>
        <authorList>
            <person name="Gray T.A."/>
            <person name="Palumbo M.J."/>
            <person name="Derbyshire K.M."/>
        </authorList>
    </citation>
    <scope>NUCLEOTIDE SEQUENCE [LARGE SCALE GENOMIC DNA]</scope>
    <source>
        <strain evidence="3 4">MKD8</strain>
    </source>
</reference>
<dbReference type="NCBIfam" id="NF033516">
    <property type="entry name" value="transpos_IS3"/>
    <property type="match status" value="1"/>
</dbReference>
<proteinExistence type="predicted"/>
<dbReference type="Gene3D" id="3.30.420.10">
    <property type="entry name" value="Ribonuclease H-like superfamily/Ribonuclease H"/>
    <property type="match status" value="1"/>
</dbReference>
<dbReference type="InterPro" id="IPR025948">
    <property type="entry name" value="HTH-like_dom"/>
</dbReference>